<sequence length="186" mass="19798">MAFPSEQELREIAEPLAASLGFDVEAVNITRAGAKSAVRLAVDGDTRPDLDQLEELSQAVSAEFDARETAGTLNFGPGYTLELTTPGLDTPLTAGRHFRRNVGRLVLLRGKKLRIAGVDEDGDGTVWLIRPAAKKKDAPTVLATELAEAAGALVEVEFSDAPAAESALVGLDPQKYRALTAQEDDK</sequence>
<dbReference type="InterPro" id="IPR028989">
    <property type="entry name" value="RimP_N"/>
</dbReference>
<comment type="subcellular location">
    <subcellularLocation>
        <location evidence="3">Cytoplasm</location>
    </subcellularLocation>
</comment>
<gene>
    <name evidence="3" type="primary">rimP</name>
    <name evidence="5" type="ORF">CVAR292_00745</name>
</gene>
<dbReference type="NCBIfam" id="NF000930">
    <property type="entry name" value="PRK00092.2-2"/>
    <property type="match status" value="1"/>
</dbReference>
<feature type="domain" description="Ribosome maturation factor RimP N-terminal" evidence="4">
    <location>
        <begin position="12"/>
        <end position="89"/>
    </location>
</feature>
<dbReference type="EMBL" id="FAUH01000004">
    <property type="protein sequence ID" value="CUU65426.1"/>
    <property type="molecule type" value="Genomic_DNA"/>
</dbReference>
<dbReference type="HAMAP" id="MF_01077">
    <property type="entry name" value="RimP"/>
    <property type="match status" value="1"/>
</dbReference>
<keyword evidence="2 3" id="KW-0690">Ribosome biogenesis</keyword>
<comment type="function">
    <text evidence="3">Required for maturation of 30S ribosomal subunits.</text>
</comment>
<dbReference type="Proteomes" id="UP000182498">
    <property type="component" value="Unassembled WGS sequence"/>
</dbReference>
<evidence type="ECO:0000256" key="1">
    <source>
        <dbReference type="ARBA" id="ARBA00022490"/>
    </source>
</evidence>
<dbReference type="InterPro" id="IPR035956">
    <property type="entry name" value="RimP_N_sf"/>
</dbReference>
<dbReference type="GO" id="GO:0005829">
    <property type="term" value="C:cytosol"/>
    <property type="evidence" value="ECO:0007669"/>
    <property type="project" value="TreeGrafter"/>
</dbReference>
<organism evidence="5 6">
    <name type="scientific">Corynebacterium variabile</name>
    <dbReference type="NCBI Taxonomy" id="1727"/>
    <lineage>
        <taxon>Bacteria</taxon>
        <taxon>Bacillati</taxon>
        <taxon>Actinomycetota</taxon>
        <taxon>Actinomycetes</taxon>
        <taxon>Mycobacteriales</taxon>
        <taxon>Corynebacteriaceae</taxon>
        <taxon>Corynebacterium</taxon>
    </lineage>
</organism>
<name>A0A0X2NIX7_9CORY</name>
<protein>
    <recommendedName>
        <fullName evidence="3">Ribosome maturation factor RimP</fullName>
    </recommendedName>
</protein>
<keyword evidence="1 3" id="KW-0963">Cytoplasm</keyword>
<reference evidence="6" key="1">
    <citation type="submission" date="2015-11" db="EMBL/GenBank/DDBJ databases">
        <authorList>
            <person name="Dugat-Bony E."/>
        </authorList>
    </citation>
    <scope>NUCLEOTIDE SEQUENCE [LARGE SCALE GENOMIC DNA]</scope>
    <source>
        <strain evidence="6">Mu292</strain>
    </source>
</reference>
<dbReference type="GO" id="GO:0006412">
    <property type="term" value="P:translation"/>
    <property type="evidence" value="ECO:0007669"/>
    <property type="project" value="TreeGrafter"/>
</dbReference>
<evidence type="ECO:0000256" key="2">
    <source>
        <dbReference type="ARBA" id="ARBA00022517"/>
    </source>
</evidence>
<proteinExistence type="inferred from homology"/>
<evidence type="ECO:0000313" key="6">
    <source>
        <dbReference type="Proteomes" id="UP000182498"/>
    </source>
</evidence>
<dbReference type="RefSeq" id="WP_014010164.1">
    <property type="nucleotide sequence ID" value="NZ_CAURZS010000007.1"/>
</dbReference>
<evidence type="ECO:0000313" key="5">
    <source>
        <dbReference type="EMBL" id="CUU65426.1"/>
    </source>
</evidence>
<dbReference type="AlphaFoldDB" id="A0A0X2NIX7"/>
<dbReference type="PANTHER" id="PTHR33867:SF1">
    <property type="entry name" value="RIBOSOME MATURATION FACTOR RIMP"/>
    <property type="match status" value="1"/>
</dbReference>
<accession>A0A0X2NIX7</accession>
<evidence type="ECO:0000259" key="4">
    <source>
        <dbReference type="Pfam" id="PF02576"/>
    </source>
</evidence>
<dbReference type="Pfam" id="PF02576">
    <property type="entry name" value="RimP_N"/>
    <property type="match status" value="1"/>
</dbReference>
<dbReference type="GO" id="GO:0000028">
    <property type="term" value="P:ribosomal small subunit assembly"/>
    <property type="evidence" value="ECO:0007669"/>
    <property type="project" value="TreeGrafter"/>
</dbReference>
<dbReference type="Gene3D" id="3.30.300.70">
    <property type="entry name" value="RimP-like superfamily, N-terminal"/>
    <property type="match status" value="1"/>
</dbReference>
<evidence type="ECO:0000256" key="3">
    <source>
        <dbReference type="HAMAP-Rule" id="MF_01077"/>
    </source>
</evidence>
<comment type="similarity">
    <text evidence="3">Belongs to the RimP family.</text>
</comment>
<dbReference type="InterPro" id="IPR003728">
    <property type="entry name" value="Ribosome_maturation_RimP"/>
</dbReference>
<dbReference type="OMA" id="TEHRHYV"/>
<dbReference type="OrthoDB" id="9805006at2"/>
<dbReference type="SUPFAM" id="SSF75420">
    <property type="entry name" value="YhbC-like, N-terminal domain"/>
    <property type="match status" value="1"/>
</dbReference>
<keyword evidence="6" id="KW-1185">Reference proteome</keyword>
<dbReference type="PANTHER" id="PTHR33867">
    <property type="entry name" value="RIBOSOME MATURATION FACTOR RIMP"/>
    <property type="match status" value="1"/>
</dbReference>